<dbReference type="PIRSF" id="PIRSF016557">
    <property type="entry name" value="Caps_synth_CpsB"/>
    <property type="match status" value="1"/>
</dbReference>
<sequence>MVDLHCHIIPGIDDGAKDIEESLKMLRDAEDDGLREVIATPHFMRSRFEVPYEQVVEKVKKLNETCQEENINIKIYPGQEIYLNRNTLDDYEKGVLGGLNDSNYYLFEMNLMKFDKGIPDILYELSLHGITPIIAHPERYRYIIEDIERINRLIHEGCLFQLNVGSIDGVFGKKAKKCAEELLNRGVYDFVGSDGHGIETRKAILRKTIVEQKKKNMEKMLYLAENNRDFLKGEFKPTKKKLITTKGKLFSMFYGKGI</sequence>
<dbReference type="PANTHER" id="PTHR39181:SF1">
    <property type="entry name" value="TYROSINE-PROTEIN PHOSPHATASE YWQE"/>
    <property type="match status" value="1"/>
</dbReference>
<dbReference type="Proteomes" id="UP001056429">
    <property type="component" value="Unassembled WGS sequence"/>
</dbReference>
<dbReference type="InterPro" id="IPR016667">
    <property type="entry name" value="Caps_polysacc_synth_CpsB/CapC"/>
</dbReference>
<accession>A0A9J6P194</accession>
<evidence type="ECO:0000313" key="7">
    <source>
        <dbReference type="Proteomes" id="UP001056429"/>
    </source>
</evidence>
<reference evidence="6" key="1">
    <citation type="journal article" date="2021" name="mSystems">
        <title>Bacteria and Archaea Synergistically Convert Glycine Betaine to Biogenic Methane in the Formosa Cold Seep of the South China Sea.</title>
        <authorList>
            <person name="Li L."/>
            <person name="Zhang W."/>
            <person name="Zhang S."/>
            <person name="Song L."/>
            <person name="Sun Q."/>
            <person name="Zhang H."/>
            <person name="Xiang H."/>
            <person name="Dong X."/>
        </authorList>
    </citation>
    <scope>NUCLEOTIDE SEQUENCE</scope>
    <source>
        <strain evidence="6">ZWT</strain>
    </source>
</reference>
<evidence type="ECO:0000256" key="3">
    <source>
        <dbReference type="ARBA" id="ARBA00022801"/>
    </source>
</evidence>
<dbReference type="Gene3D" id="3.20.20.140">
    <property type="entry name" value="Metal-dependent hydrolases"/>
    <property type="match status" value="1"/>
</dbReference>
<name>A0A9J6P194_9CLOT</name>
<dbReference type="SUPFAM" id="SSF89550">
    <property type="entry name" value="PHP domain-like"/>
    <property type="match status" value="1"/>
</dbReference>
<dbReference type="InterPro" id="IPR016195">
    <property type="entry name" value="Pol/histidinol_Pase-like"/>
</dbReference>
<evidence type="ECO:0000313" key="6">
    <source>
        <dbReference type="EMBL" id="MCM1990498.1"/>
    </source>
</evidence>
<keyword evidence="4" id="KW-0904">Protein phosphatase</keyword>
<dbReference type="GO" id="GO:0004725">
    <property type="term" value="F:protein tyrosine phosphatase activity"/>
    <property type="evidence" value="ECO:0007669"/>
    <property type="project" value="UniProtKB-EC"/>
</dbReference>
<dbReference type="GO" id="GO:0030145">
    <property type="term" value="F:manganese ion binding"/>
    <property type="evidence" value="ECO:0007669"/>
    <property type="project" value="InterPro"/>
</dbReference>
<keyword evidence="3" id="KW-0378">Hydrolase</keyword>
<keyword evidence="7" id="KW-1185">Reference proteome</keyword>
<gene>
    <name evidence="6" type="ORF">KDK92_12270</name>
</gene>
<reference evidence="6" key="2">
    <citation type="submission" date="2021-04" db="EMBL/GenBank/DDBJ databases">
        <authorList>
            <person name="Dong X."/>
        </authorList>
    </citation>
    <scope>NUCLEOTIDE SEQUENCE</scope>
    <source>
        <strain evidence="6">ZWT</strain>
    </source>
</reference>
<dbReference type="RefSeq" id="WP_250859530.1">
    <property type="nucleotide sequence ID" value="NZ_JAGSOJ010000002.1"/>
</dbReference>
<dbReference type="AlphaFoldDB" id="A0A9J6P194"/>
<comment type="catalytic activity">
    <reaction evidence="5">
        <text>O-phospho-L-tyrosyl-[protein] + H2O = L-tyrosyl-[protein] + phosphate</text>
        <dbReference type="Rhea" id="RHEA:10684"/>
        <dbReference type="Rhea" id="RHEA-COMP:10136"/>
        <dbReference type="Rhea" id="RHEA-COMP:20101"/>
        <dbReference type="ChEBI" id="CHEBI:15377"/>
        <dbReference type="ChEBI" id="CHEBI:43474"/>
        <dbReference type="ChEBI" id="CHEBI:46858"/>
        <dbReference type="ChEBI" id="CHEBI:61978"/>
        <dbReference type="EC" id="3.1.3.48"/>
    </reaction>
</comment>
<dbReference type="PANTHER" id="PTHR39181">
    <property type="entry name" value="TYROSINE-PROTEIN PHOSPHATASE YWQE"/>
    <property type="match status" value="1"/>
</dbReference>
<dbReference type="EC" id="3.1.3.48" evidence="2"/>
<organism evidence="6 7">
    <name type="scientific">Oceanirhabdus seepicola</name>
    <dbReference type="NCBI Taxonomy" id="2828781"/>
    <lineage>
        <taxon>Bacteria</taxon>
        <taxon>Bacillati</taxon>
        <taxon>Bacillota</taxon>
        <taxon>Clostridia</taxon>
        <taxon>Eubacteriales</taxon>
        <taxon>Clostridiaceae</taxon>
        <taxon>Oceanirhabdus</taxon>
    </lineage>
</organism>
<evidence type="ECO:0000256" key="4">
    <source>
        <dbReference type="ARBA" id="ARBA00022912"/>
    </source>
</evidence>
<evidence type="ECO:0000256" key="5">
    <source>
        <dbReference type="ARBA" id="ARBA00051722"/>
    </source>
</evidence>
<comment type="caution">
    <text evidence="6">The sequence shown here is derived from an EMBL/GenBank/DDBJ whole genome shotgun (WGS) entry which is preliminary data.</text>
</comment>
<evidence type="ECO:0000256" key="2">
    <source>
        <dbReference type="ARBA" id="ARBA00013064"/>
    </source>
</evidence>
<evidence type="ECO:0000256" key="1">
    <source>
        <dbReference type="ARBA" id="ARBA00005750"/>
    </source>
</evidence>
<dbReference type="Pfam" id="PF19567">
    <property type="entry name" value="CpsB_CapC"/>
    <property type="match status" value="1"/>
</dbReference>
<proteinExistence type="inferred from homology"/>
<dbReference type="EMBL" id="JAGSOJ010000002">
    <property type="protein sequence ID" value="MCM1990498.1"/>
    <property type="molecule type" value="Genomic_DNA"/>
</dbReference>
<comment type="similarity">
    <text evidence="1">Belongs to the metallo-dependent hydrolases superfamily. CpsB/CapC family.</text>
</comment>
<protein>
    <recommendedName>
        <fullName evidence="2">protein-tyrosine-phosphatase</fullName>
        <ecNumber evidence="2">3.1.3.48</ecNumber>
    </recommendedName>
</protein>